<dbReference type="AlphaFoldDB" id="A0A8X8Y8Y7"/>
<reference evidence="1" key="1">
    <citation type="submission" date="2018-01" db="EMBL/GenBank/DDBJ databases">
        <authorList>
            <person name="Mao J.F."/>
        </authorList>
    </citation>
    <scope>NUCLEOTIDE SEQUENCE</scope>
    <source>
        <strain evidence="1">Huo1</strain>
        <tissue evidence="1">Leaf</tissue>
    </source>
</reference>
<evidence type="ECO:0000313" key="1">
    <source>
        <dbReference type="EMBL" id="KAG6426909.1"/>
    </source>
</evidence>
<protein>
    <submittedName>
        <fullName evidence="1">Uncharacterized protein</fullName>
    </submittedName>
</protein>
<evidence type="ECO:0000313" key="2">
    <source>
        <dbReference type="Proteomes" id="UP000298416"/>
    </source>
</evidence>
<organism evidence="1">
    <name type="scientific">Salvia splendens</name>
    <name type="common">Scarlet sage</name>
    <dbReference type="NCBI Taxonomy" id="180675"/>
    <lineage>
        <taxon>Eukaryota</taxon>
        <taxon>Viridiplantae</taxon>
        <taxon>Streptophyta</taxon>
        <taxon>Embryophyta</taxon>
        <taxon>Tracheophyta</taxon>
        <taxon>Spermatophyta</taxon>
        <taxon>Magnoliopsida</taxon>
        <taxon>eudicotyledons</taxon>
        <taxon>Gunneridae</taxon>
        <taxon>Pentapetalae</taxon>
        <taxon>asterids</taxon>
        <taxon>lamiids</taxon>
        <taxon>Lamiales</taxon>
        <taxon>Lamiaceae</taxon>
        <taxon>Nepetoideae</taxon>
        <taxon>Mentheae</taxon>
        <taxon>Salviinae</taxon>
        <taxon>Salvia</taxon>
        <taxon>Salvia subgen. Calosphace</taxon>
        <taxon>core Calosphace</taxon>
    </lineage>
</organism>
<comment type="caution">
    <text evidence="1">The sequence shown here is derived from an EMBL/GenBank/DDBJ whole genome shotgun (WGS) entry which is preliminary data.</text>
</comment>
<reference evidence="1" key="2">
    <citation type="submission" date="2020-08" db="EMBL/GenBank/DDBJ databases">
        <title>Plant Genome Project.</title>
        <authorList>
            <person name="Zhang R.-G."/>
        </authorList>
    </citation>
    <scope>NUCLEOTIDE SEQUENCE</scope>
    <source>
        <strain evidence="1">Huo1</strain>
        <tissue evidence="1">Leaf</tissue>
    </source>
</reference>
<dbReference type="Proteomes" id="UP000298416">
    <property type="component" value="Unassembled WGS sequence"/>
</dbReference>
<sequence>MDSSPLSTVRRQGALNAAAVRSRYSSHLVRHISKYFLDRTLETSASLSISSLLSLNLSIRKSQIGKTLSSLTAPLLPLDTRTTQRCCSEFVEQPRSAIAVVPLRRRFSSAQPSPLPPLMKTRRVNGVGYVIARLSGFIVGFKSADSGTESRL</sequence>
<keyword evidence="2" id="KW-1185">Reference proteome</keyword>
<accession>A0A8X8Y8Y7</accession>
<name>A0A8X8Y8Y7_SALSN</name>
<gene>
    <name evidence="1" type="ORF">SASPL_111148</name>
</gene>
<proteinExistence type="predicted"/>
<dbReference type="EMBL" id="PNBA02000004">
    <property type="protein sequence ID" value="KAG6426909.1"/>
    <property type="molecule type" value="Genomic_DNA"/>
</dbReference>